<feature type="transmembrane region" description="Helical" evidence="6">
    <location>
        <begin position="286"/>
        <end position="310"/>
    </location>
</feature>
<evidence type="ECO:0000313" key="8">
    <source>
        <dbReference type="EMBL" id="MDA4846687.1"/>
    </source>
</evidence>
<organism evidence="8 9">
    <name type="scientific">Hoeflea poritis</name>
    <dbReference type="NCBI Taxonomy" id="2993659"/>
    <lineage>
        <taxon>Bacteria</taxon>
        <taxon>Pseudomonadati</taxon>
        <taxon>Pseudomonadota</taxon>
        <taxon>Alphaproteobacteria</taxon>
        <taxon>Hyphomicrobiales</taxon>
        <taxon>Rhizobiaceae</taxon>
        <taxon>Hoeflea</taxon>
    </lineage>
</organism>
<dbReference type="PANTHER" id="PTHR30294">
    <property type="entry name" value="MEMBRANE COMPONENT OF ABC TRANSPORTER YHHJ-RELATED"/>
    <property type="match status" value="1"/>
</dbReference>
<evidence type="ECO:0000256" key="4">
    <source>
        <dbReference type="ARBA" id="ARBA00022989"/>
    </source>
</evidence>
<evidence type="ECO:0000256" key="1">
    <source>
        <dbReference type="ARBA" id="ARBA00004651"/>
    </source>
</evidence>
<feature type="transmembrane region" description="Helical" evidence="6">
    <location>
        <begin position="322"/>
        <end position="342"/>
    </location>
</feature>
<comment type="caution">
    <text evidence="8">The sequence shown here is derived from an EMBL/GenBank/DDBJ whole genome shotgun (WGS) entry which is preliminary data.</text>
</comment>
<dbReference type="InterPro" id="IPR013525">
    <property type="entry name" value="ABC2_TM"/>
</dbReference>
<dbReference type="PANTHER" id="PTHR30294:SF38">
    <property type="entry name" value="TRANSPORT PERMEASE PROTEIN"/>
    <property type="match status" value="1"/>
</dbReference>
<dbReference type="InterPro" id="IPR051449">
    <property type="entry name" value="ABC-2_transporter_component"/>
</dbReference>
<keyword evidence="3 6" id="KW-0812">Transmembrane</keyword>
<keyword evidence="4 6" id="KW-1133">Transmembrane helix</keyword>
<comment type="subcellular location">
    <subcellularLocation>
        <location evidence="1">Cell membrane</location>
        <topology evidence="1">Multi-pass membrane protein</topology>
    </subcellularLocation>
</comment>
<accession>A0ABT4VPN8</accession>
<evidence type="ECO:0000259" key="7">
    <source>
        <dbReference type="Pfam" id="PF12698"/>
    </source>
</evidence>
<keyword evidence="9" id="KW-1185">Reference proteome</keyword>
<dbReference type="Proteomes" id="UP001148313">
    <property type="component" value="Unassembled WGS sequence"/>
</dbReference>
<feature type="domain" description="ABC-2 type transporter transmembrane" evidence="7">
    <location>
        <begin position="20"/>
        <end position="395"/>
    </location>
</feature>
<keyword evidence="2" id="KW-1003">Cell membrane</keyword>
<sequence>MTGAILKVMILGLVRDRGALAMAFVLPPMIFIIFAAIFSGTSGDEMRLKVAVLDEIGSVETELLIAAIDDEPALRLQQTAFADEQGLRDAVLAGKADVGLILRGQLYGEATEPPVLVIADAGRAMTGPILAGHVQRLVARDLPGVSMRRVAPTIEAMAGGLSPQQKAQLDAAIDAMGQDDSGEASDADSDVALVGVETTAGRGGSVTISYYAGAVAVMFLLFSAMQGAATLIEERTSGIIDRVAIGRAGTDVIVFAKFLFLTLQGLLQVSLIFLVAWLAYDVDIPAHFLAWLATTLFAAAAAAGLALVMASVCASRQQANTISSFLVLVASAVGGSMVPRYMMPPWLQDIGWYTPNAWAIEAYQGALWRGDSLQALLPSFWPLAASAIAGLAGALILSRFRLRLG</sequence>
<evidence type="ECO:0000256" key="3">
    <source>
        <dbReference type="ARBA" id="ARBA00022692"/>
    </source>
</evidence>
<evidence type="ECO:0000256" key="2">
    <source>
        <dbReference type="ARBA" id="ARBA00022475"/>
    </source>
</evidence>
<evidence type="ECO:0000256" key="6">
    <source>
        <dbReference type="SAM" id="Phobius"/>
    </source>
</evidence>
<evidence type="ECO:0000256" key="5">
    <source>
        <dbReference type="ARBA" id="ARBA00023136"/>
    </source>
</evidence>
<feature type="transmembrane region" description="Helical" evidence="6">
    <location>
        <begin position="380"/>
        <end position="400"/>
    </location>
</feature>
<protein>
    <submittedName>
        <fullName evidence="8">ABC transporter permease</fullName>
    </submittedName>
</protein>
<dbReference type="EMBL" id="JAPJZH010000009">
    <property type="protein sequence ID" value="MDA4846687.1"/>
    <property type="molecule type" value="Genomic_DNA"/>
</dbReference>
<feature type="transmembrane region" description="Helical" evidence="6">
    <location>
        <begin position="20"/>
        <end position="38"/>
    </location>
</feature>
<feature type="transmembrane region" description="Helical" evidence="6">
    <location>
        <begin position="208"/>
        <end position="232"/>
    </location>
</feature>
<gene>
    <name evidence="8" type="ORF">OOZ53_15090</name>
</gene>
<feature type="transmembrane region" description="Helical" evidence="6">
    <location>
        <begin position="252"/>
        <end position="280"/>
    </location>
</feature>
<proteinExistence type="predicted"/>
<evidence type="ECO:0000313" key="9">
    <source>
        <dbReference type="Proteomes" id="UP001148313"/>
    </source>
</evidence>
<dbReference type="RefSeq" id="WP_271090467.1">
    <property type="nucleotide sequence ID" value="NZ_JAPJZH010000009.1"/>
</dbReference>
<keyword evidence="5 6" id="KW-0472">Membrane</keyword>
<reference evidence="8" key="1">
    <citation type="submission" date="2022-11" db="EMBL/GenBank/DDBJ databases">
        <title>Hoeflea poritis sp. nov., isolated from scleractinian coral Porites lutea.</title>
        <authorList>
            <person name="Zhang G."/>
            <person name="Wei Q."/>
            <person name="Cai L."/>
        </authorList>
    </citation>
    <scope>NUCLEOTIDE SEQUENCE</scope>
    <source>
        <strain evidence="8">E7-10</strain>
    </source>
</reference>
<dbReference type="Pfam" id="PF12698">
    <property type="entry name" value="ABC2_membrane_3"/>
    <property type="match status" value="1"/>
</dbReference>
<name>A0ABT4VPN8_9HYPH</name>